<organism evidence="1 2">
    <name type="scientific">Saccharopolyspora phatthalungensis</name>
    <dbReference type="NCBI Taxonomy" id="664693"/>
    <lineage>
        <taxon>Bacteria</taxon>
        <taxon>Bacillati</taxon>
        <taxon>Actinomycetota</taxon>
        <taxon>Actinomycetes</taxon>
        <taxon>Pseudonocardiales</taxon>
        <taxon>Pseudonocardiaceae</taxon>
        <taxon>Saccharopolyspora</taxon>
    </lineage>
</organism>
<dbReference type="AlphaFoldDB" id="A0A840QCF2"/>
<accession>A0A840QCF2</accession>
<comment type="caution">
    <text evidence="1">The sequence shown here is derived from an EMBL/GenBank/DDBJ whole genome shotgun (WGS) entry which is preliminary data.</text>
</comment>
<protein>
    <submittedName>
        <fullName evidence="1">Uncharacterized protein</fullName>
    </submittedName>
</protein>
<name>A0A840QCF2_9PSEU</name>
<dbReference type="Proteomes" id="UP000584374">
    <property type="component" value="Unassembled WGS sequence"/>
</dbReference>
<reference evidence="1 2" key="1">
    <citation type="submission" date="2020-08" db="EMBL/GenBank/DDBJ databases">
        <title>Sequencing the genomes of 1000 actinobacteria strains.</title>
        <authorList>
            <person name="Klenk H.-P."/>
        </authorList>
    </citation>
    <scope>NUCLEOTIDE SEQUENCE [LARGE SCALE GENOMIC DNA]</scope>
    <source>
        <strain evidence="1 2">DSM 45584</strain>
    </source>
</reference>
<proteinExistence type="predicted"/>
<sequence>MEDFEQEWVDQYLLAAVGASRYTTGLTGARQ</sequence>
<evidence type="ECO:0000313" key="1">
    <source>
        <dbReference type="EMBL" id="MBB5157460.1"/>
    </source>
</evidence>
<keyword evidence="2" id="KW-1185">Reference proteome</keyword>
<evidence type="ECO:0000313" key="2">
    <source>
        <dbReference type="Proteomes" id="UP000584374"/>
    </source>
</evidence>
<gene>
    <name evidence="1" type="ORF">BJ970_004994</name>
</gene>
<dbReference type="EMBL" id="JACHIW010000001">
    <property type="protein sequence ID" value="MBB5157460.1"/>
    <property type="molecule type" value="Genomic_DNA"/>
</dbReference>